<feature type="binding site" evidence="2">
    <location>
        <begin position="78"/>
        <end position="79"/>
    </location>
    <ligand>
        <name>ATP</name>
        <dbReference type="ChEBI" id="CHEBI:30616"/>
    </ligand>
</feature>
<evidence type="ECO:0000313" key="4">
    <source>
        <dbReference type="EMBL" id="MBB5263016.1"/>
    </source>
</evidence>
<keyword evidence="2" id="KW-0067">ATP-binding</keyword>
<evidence type="ECO:0000256" key="2">
    <source>
        <dbReference type="PIRSR" id="PIRSR640198-2"/>
    </source>
</evidence>
<dbReference type="Pfam" id="PF02661">
    <property type="entry name" value="Fic"/>
    <property type="match status" value="1"/>
</dbReference>
<dbReference type="InterPro" id="IPR041527">
    <property type="entry name" value="YhcG_N"/>
</dbReference>
<dbReference type="AlphaFoldDB" id="A0A7W8H6Y0"/>
<dbReference type="PANTHER" id="PTHR13504:SF38">
    <property type="entry name" value="FIDO DOMAIN-CONTAINING PROTEIN"/>
    <property type="match status" value="1"/>
</dbReference>
<keyword evidence="2" id="KW-0547">Nucleotide-binding</keyword>
<dbReference type="SUPFAM" id="SSF140931">
    <property type="entry name" value="Fic-like"/>
    <property type="match status" value="1"/>
</dbReference>
<dbReference type="InterPro" id="IPR003812">
    <property type="entry name" value="Fido"/>
</dbReference>
<dbReference type="InterPro" id="IPR040198">
    <property type="entry name" value="Fido_containing"/>
</dbReference>
<accession>A0A7W8H6Y0</accession>
<dbReference type="PANTHER" id="PTHR13504">
    <property type="entry name" value="FIDO DOMAIN-CONTAINING PROTEIN DDB_G0283145"/>
    <property type="match status" value="1"/>
</dbReference>
<comment type="caution">
    <text evidence="4">The sequence shown here is derived from an EMBL/GenBank/DDBJ whole genome shotgun (WGS) entry which is preliminary data.</text>
</comment>
<dbReference type="Pfam" id="PF17761">
    <property type="entry name" value="DUF1016_N"/>
    <property type="match status" value="1"/>
</dbReference>
<proteinExistence type="predicted"/>
<feature type="domain" description="Fido" evidence="3">
    <location>
        <begin position="1"/>
        <end position="100"/>
    </location>
</feature>
<protein>
    <submittedName>
        <fullName evidence="4">Fido (Protein-threonine AMPylation protein)</fullName>
    </submittedName>
</protein>
<dbReference type="InterPro" id="IPR036597">
    <property type="entry name" value="Fido-like_dom_sf"/>
</dbReference>
<dbReference type="PROSITE" id="PS51459">
    <property type="entry name" value="FIDO"/>
    <property type="match status" value="1"/>
</dbReference>
<evidence type="ECO:0000259" key="3">
    <source>
        <dbReference type="PROSITE" id="PS51459"/>
    </source>
</evidence>
<gene>
    <name evidence="4" type="ORF">HNP82_000110</name>
</gene>
<keyword evidence="5" id="KW-1185">Reference proteome</keyword>
<feature type="active site" evidence="1">
    <location>
        <position position="42"/>
    </location>
</feature>
<name>A0A7W8H6Y0_9FIRM</name>
<evidence type="ECO:0000256" key="1">
    <source>
        <dbReference type="PIRSR" id="PIRSR640198-1"/>
    </source>
</evidence>
<organism evidence="4 5">
    <name type="scientific">Catenibacillus scindens</name>
    <dbReference type="NCBI Taxonomy" id="673271"/>
    <lineage>
        <taxon>Bacteria</taxon>
        <taxon>Bacillati</taxon>
        <taxon>Bacillota</taxon>
        <taxon>Clostridia</taxon>
        <taxon>Lachnospirales</taxon>
        <taxon>Lachnospiraceae</taxon>
        <taxon>Catenibacillus</taxon>
    </lineage>
</organism>
<dbReference type="Gene3D" id="1.10.3290.10">
    <property type="entry name" value="Fido-like domain"/>
    <property type="match status" value="1"/>
</dbReference>
<dbReference type="EMBL" id="JACHFW010000001">
    <property type="protein sequence ID" value="MBB5263016.1"/>
    <property type="molecule type" value="Genomic_DNA"/>
</dbReference>
<evidence type="ECO:0000313" key="5">
    <source>
        <dbReference type="Proteomes" id="UP000543642"/>
    </source>
</evidence>
<feature type="binding site" evidence="2">
    <location>
        <begin position="46"/>
        <end position="53"/>
    </location>
    <ligand>
        <name>ATP</name>
        <dbReference type="ChEBI" id="CHEBI:30616"/>
    </ligand>
</feature>
<dbReference type="Proteomes" id="UP000543642">
    <property type="component" value="Unassembled WGS sequence"/>
</dbReference>
<reference evidence="4 5" key="1">
    <citation type="submission" date="2020-08" db="EMBL/GenBank/DDBJ databases">
        <title>Genomic Encyclopedia of Type Strains, Phase IV (KMG-IV): sequencing the most valuable type-strain genomes for metagenomic binning, comparative biology and taxonomic classification.</title>
        <authorList>
            <person name="Goeker M."/>
        </authorList>
    </citation>
    <scope>NUCLEOTIDE SEQUENCE [LARGE SCALE GENOMIC DNA]</scope>
    <source>
        <strain evidence="4 5">DSM 106146</strain>
    </source>
</reference>
<dbReference type="GO" id="GO:0005524">
    <property type="term" value="F:ATP binding"/>
    <property type="evidence" value="ECO:0007669"/>
    <property type="project" value="UniProtKB-KW"/>
</dbReference>
<sequence>MIKQIHYLIQPKMEQLLEAYRKSTEHIIPRLARFHIEFEGIHLFIDGNGRTGRLLVNLELMKAGYPPIDIKFTDRVAYYNAFDEYHVNHNLNAMETMVYAYFEIGRMIVEEEQHGANRAAYGTPLLKELSVYLTEQFGKGYSAENLKLMHITNIDE</sequence>